<dbReference type="AlphaFoldDB" id="A0A286GEY7"/>
<dbReference type="FunFam" id="2.140.10.10:FF:000003">
    <property type="entry name" value="Methanol dehydrogenase, large subunit"/>
    <property type="match status" value="1"/>
</dbReference>
<dbReference type="GO" id="GO:0030288">
    <property type="term" value="C:outer membrane-bounded periplasmic space"/>
    <property type="evidence" value="ECO:0007669"/>
    <property type="project" value="InterPro"/>
</dbReference>
<dbReference type="GO" id="GO:0016614">
    <property type="term" value="F:oxidoreductase activity, acting on CH-OH group of donors"/>
    <property type="evidence" value="ECO:0007669"/>
    <property type="project" value="InterPro"/>
</dbReference>
<keyword evidence="16" id="KW-1185">Reference proteome</keyword>
<reference evidence="15 16" key="1">
    <citation type="submission" date="2017-09" db="EMBL/GenBank/DDBJ databases">
        <authorList>
            <person name="Ehlers B."/>
            <person name="Leendertz F.H."/>
        </authorList>
    </citation>
    <scope>NUCLEOTIDE SEQUENCE [LARGE SCALE GENOMIC DNA]</scope>
    <source>
        <strain evidence="15 16">USBA 140</strain>
    </source>
</reference>
<dbReference type="EMBL" id="OCNJ01000003">
    <property type="protein sequence ID" value="SOD93679.1"/>
    <property type="molecule type" value="Genomic_DNA"/>
</dbReference>
<dbReference type="InterPro" id="IPR001479">
    <property type="entry name" value="Quinoprotein_DH_CS"/>
</dbReference>
<dbReference type="Pfam" id="PF01011">
    <property type="entry name" value="PQQ"/>
    <property type="match status" value="2"/>
</dbReference>
<evidence type="ECO:0000256" key="12">
    <source>
        <dbReference type="PIRSR" id="PIRSR617512-4"/>
    </source>
</evidence>
<evidence type="ECO:0000256" key="2">
    <source>
        <dbReference type="ARBA" id="ARBA00008156"/>
    </source>
</evidence>
<keyword evidence="8 12" id="KW-1015">Disulfide bond</keyword>
<dbReference type="InterPro" id="IPR034119">
    <property type="entry name" value="ADHI"/>
</dbReference>
<feature type="binding site" evidence="10">
    <location>
        <position position="103"/>
    </location>
    <ligand>
        <name>pyrroloquinoline quinone</name>
        <dbReference type="ChEBI" id="CHEBI:58442"/>
    </ligand>
</feature>
<dbReference type="InterPro" id="IPR011047">
    <property type="entry name" value="Quinoprotein_ADH-like_sf"/>
</dbReference>
<keyword evidence="6 10" id="KW-0634">PQQ</keyword>
<dbReference type="InterPro" id="IPR002372">
    <property type="entry name" value="PQQ_rpt_dom"/>
</dbReference>
<keyword evidence="3 11" id="KW-0479">Metal-binding</keyword>
<feature type="disulfide bond" evidence="12">
    <location>
        <begin position="147"/>
        <end position="148"/>
    </location>
</feature>
<feature type="domain" description="Pyrrolo-quinoline quinone repeat" evidence="14">
    <location>
        <begin position="62"/>
        <end position="376"/>
    </location>
</feature>
<dbReference type="Gene3D" id="2.140.10.10">
    <property type="entry name" value="Quinoprotein alcohol dehydrogenase-like superfamily"/>
    <property type="match status" value="1"/>
</dbReference>
<feature type="binding site" evidence="10">
    <location>
        <begin position="442"/>
        <end position="443"/>
    </location>
    <ligand>
        <name>pyrroloquinoline quinone</name>
        <dbReference type="ChEBI" id="CHEBI:58442"/>
    </ligand>
</feature>
<dbReference type="GO" id="GO:0070968">
    <property type="term" value="F:pyrroloquinoline quinone binding"/>
    <property type="evidence" value="ECO:0007669"/>
    <property type="project" value="UniProtKB-ARBA"/>
</dbReference>
<feature type="binding site" evidence="10">
    <location>
        <position position="197"/>
    </location>
    <ligand>
        <name>pyrroloquinoline quinone</name>
        <dbReference type="ChEBI" id="CHEBI:58442"/>
    </ligand>
</feature>
<evidence type="ECO:0000313" key="15">
    <source>
        <dbReference type="EMBL" id="SOD93679.1"/>
    </source>
</evidence>
<feature type="binding site" evidence="11">
    <location>
        <position position="215"/>
    </location>
    <ligand>
        <name>Ca(2+)</name>
        <dbReference type="ChEBI" id="CHEBI:29108"/>
    </ligand>
</feature>
<comment type="cofactor">
    <cofactor evidence="10">
        <name>pyrroloquinoline quinone</name>
        <dbReference type="ChEBI" id="CHEBI:58442"/>
    </cofactor>
    <text evidence="10">Binds 1 PQQ group per subunit.</text>
</comment>
<feature type="signal peptide" evidence="13">
    <location>
        <begin position="1"/>
        <end position="42"/>
    </location>
</feature>
<feature type="active site" description="Proton acceptor" evidence="9">
    <location>
        <position position="334"/>
    </location>
</feature>
<evidence type="ECO:0000256" key="6">
    <source>
        <dbReference type="ARBA" id="ARBA00022891"/>
    </source>
</evidence>
<gene>
    <name evidence="15" type="ORF">SAMN05421508_103150</name>
</gene>
<evidence type="ECO:0000256" key="7">
    <source>
        <dbReference type="ARBA" id="ARBA00023002"/>
    </source>
</evidence>
<evidence type="ECO:0000259" key="14">
    <source>
        <dbReference type="Pfam" id="PF01011"/>
    </source>
</evidence>
<dbReference type="PANTHER" id="PTHR32303:SF20">
    <property type="entry name" value="QUINOPROTEIN ETHANOL DEHYDROGENASE"/>
    <property type="match status" value="1"/>
</dbReference>
<dbReference type="CDD" id="cd10277">
    <property type="entry name" value="PQQ_ADH_I"/>
    <property type="match status" value="1"/>
</dbReference>
<evidence type="ECO:0000256" key="9">
    <source>
        <dbReference type="PIRSR" id="PIRSR617512-1"/>
    </source>
</evidence>
<keyword evidence="4 13" id="KW-0732">Signal</keyword>
<evidence type="ECO:0000256" key="5">
    <source>
        <dbReference type="ARBA" id="ARBA00022764"/>
    </source>
</evidence>
<protein>
    <submittedName>
        <fullName evidence="15">Alcohol dehydrogenase (Cytochrome c)</fullName>
    </submittedName>
</protein>
<evidence type="ECO:0000313" key="16">
    <source>
        <dbReference type="Proteomes" id="UP000219621"/>
    </source>
</evidence>
<comment type="similarity">
    <text evidence="2">Belongs to the bacterial PQQ dehydrogenase family.</text>
</comment>
<evidence type="ECO:0000256" key="3">
    <source>
        <dbReference type="ARBA" id="ARBA00022723"/>
    </source>
</evidence>
<feature type="domain" description="Pyrrolo-quinoline quinone repeat" evidence="14">
    <location>
        <begin position="515"/>
        <end position="572"/>
    </location>
</feature>
<evidence type="ECO:0000256" key="1">
    <source>
        <dbReference type="ARBA" id="ARBA00004418"/>
    </source>
</evidence>
<dbReference type="GO" id="GO:0005509">
    <property type="term" value="F:calcium ion binding"/>
    <property type="evidence" value="ECO:0007669"/>
    <property type="project" value="InterPro"/>
</dbReference>
<dbReference type="SMART" id="SM00564">
    <property type="entry name" value="PQQ"/>
    <property type="match status" value="6"/>
</dbReference>
<feature type="chain" id="PRO_5012109032" evidence="13">
    <location>
        <begin position="43"/>
        <end position="612"/>
    </location>
</feature>
<dbReference type="InterPro" id="IPR017512">
    <property type="entry name" value="PQQ_MeOH/EtOH_DH"/>
</dbReference>
<dbReference type="InterPro" id="IPR018391">
    <property type="entry name" value="PQQ_b-propeller_rpt"/>
</dbReference>
<dbReference type="SUPFAM" id="SSF50998">
    <property type="entry name" value="Quinoprotein alcohol dehydrogenase-like"/>
    <property type="match status" value="1"/>
</dbReference>
<dbReference type="Proteomes" id="UP000219621">
    <property type="component" value="Unassembled WGS sequence"/>
</dbReference>
<keyword evidence="11" id="KW-0106">Calcium</keyword>
<evidence type="ECO:0000256" key="11">
    <source>
        <dbReference type="PIRSR" id="PIRSR617512-3"/>
    </source>
</evidence>
<name>A0A286GEY7_9PROT</name>
<evidence type="ECO:0000256" key="8">
    <source>
        <dbReference type="ARBA" id="ARBA00023157"/>
    </source>
</evidence>
<dbReference type="GO" id="GO:0016020">
    <property type="term" value="C:membrane"/>
    <property type="evidence" value="ECO:0007669"/>
    <property type="project" value="InterPro"/>
</dbReference>
<comment type="cofactor">
    <cofactor evidence="11">
        <name>Ca(2+)</name>
        <dbReference type="ChEBI" id="CHEBI:29108"/>
    </cofactor>
    <text evidence="11">Binds 1 Ca(2+) ion per subunit.</text>
</comment>
<feature type="binding site" evidence="11">
    <location>
        <position position="292"/>
    </location>
    <ligand>
        <name>Ca(2+)</name>
        <dbReference type="ChEBI" id="CHEBI:29108"/>
    </ligand>
</feature>
<dbReference type="PANTHER" id="PTHR32303">
    <property type="entry name" value="QUINOPROTEIN ALCOHOL DEHYDROGENASE (CYTOCHROME C)"/>
    <property type="match status" value="1"/>
</dbReference>
<comment type="subcellular location">
    <subcellularLocation>
        <location evidence="1">Periplasm</location>
    </subcellularLocation>
</comment>
<feature type="binding site" evidence="10">
    <location>
        <position position="153"/>
    </location>
    <ligand>
        <name>pyrroloquinoline quinone</name>
        <dbReference type="ChEBI" id="CHEBI:58442"/>
    </ligand>
</feature>
<evidence type="ECO:0000256" key="10">
    <source>
        <dbReference type="PIRSR" id="PIRSR617512-2"/>
    </source>
</evidence>
<keyword evidence="7" id="KW-0560">Oxidoreductase</keyword>
<keyword evidence="5" id="KW-0574">Periplasm</keyword>
<dbReference type="OrthoDB" id="9794322at2"/>
<dbReference type="PROSITE" id="PS00364">
    <property type="entry name" value="BACTERIAL_PQQ_2"/>
    <property type="match status" value="1"/>
</dbReference>
<accession>A0A286GEY7</accession>
<evidence type="ECO:0000256" key="4">
    <source>
        <dbReference type="ARBA" id="ARBA00022729"/>
    </source>
</evidence>
<evidence type="ECO:0000256" key="13">
    <source>
        <dbReference type="SAM" id="SignalP"/>
    </source>
</evidence>
<dbReference type="NCBIfam" id="TIGR03075">
    <property type="entry name" value="PQQ_enz_alc_DH"/>
    <property type="match status" value="1"/>
</dbReference>
<organism evidence="15 16">
    <name type="scientific">Caenispirillum bisanense</name>
    <dbReference type="NCBI Taxonomy" id="414052"/>
    <lineage>
        <taxon>Bacteria</taxon>
        <taxon>Pseudomonadati</taxon>
        <taxon>Pseudomonadota</taxon>
        <taxon>Alphaproteobacteria</taxon>
        <taxon>Rhodospirillales</taxon>
        <taxon>Novispirillaceae</taxon>
        <taxon>Caenispirillum</taxon>
    </lineage>
</organism>
<sequence length="612" mass="66112">MGRRAVNTKNWEEAVKQLVRSLTTASAGVALAVALMAAPVQAAGVTDEDILNDQATTGDVVSYGLGPQGQRYSPLDKINTETVKELRPLWAFSFGGEKQRGQESQPLVKDGVMYVTASYSRLYAIDTKTGEELWEYEARLPDGIMPCCDVVNRGAALYGDKVYFGTLDAKLVALDAKTGKTVWRKELGDYKAGYSFTSAPMIVKGKVITGVSGGEFGVVGKVEARDAETGELIWSRPVIEGHMGTLNGKDSTVTGTTNATWEGDMWQYGGGATWNGGTYDPATNLIYYGTGNPAPWNSHLRPGDNLYSSSTLALDPDTGEIKWHLQTTPHDGWDFDGVNEFVAFDMEKDGKVVKAGAKADRNGFFFVADRETGKPLSVTPFVSKITWAEGWDLKTNRPIVIPEGRPGNPVQAAAQPAAAGTTAPEQHAGAVFSCPSFLGGKNWMPMGYSPDTKLFYVPANEWCMDIWNEPVTYKKGAAYLGAGFTIKPLHEDYIGALRAIDPTTGEIVWEYKNKAPVWGGVLSTAGNLVFFGTPEGFIKAFDAKTGEEVWKFQTGSGVVSSPVTWEEDGEQYLAVVSGWGGAVPLWGGEVAKAVKYLNQGGMVWVFKLPKSA</sequence>
<proteinExistence type="inferred from homology"/>
<feature type="binding site" evidence="11">
    <location>
        <position position="334"/>
    </location>
    <ligand>
        <name>Ca(2+)</name>
        <dbReference type="ChEBI" id="CHEBI:29108"/>
    </ligand>
</feature>